<feature type="transmembrane region" description="Helical" evidence="5">
    <location>
        <begin position="252"/>
        <end position="270"/>
    </location>
</feature>
<organism evidence="7 8">
    <name type="scientific">Mytilus coruscus</name>
    <name type="common">Sea mussel</name>
    <dbReference type="NCBI Taxonomy" id="42192"/>
    <lineage>
        <taxon>Eukaryota</taxon>
        <taxon>Metazoa</taxon>
        <taxon>Spiralia</taxon>
        <taxon>Lophotrochozoa</taxon>
        <taxon>Mollusca</taxon>
        <taxon>Bivalvia</taxon>
        <taxon>Autobranchia</taxon>
        <taxon>Pteriomorphia</taxon>
        <taxon>Mytilida</taxon>
        <taxon>Mytiloidea</taxon>
        <taxon>Mytilidae</taxon>
        <taxon>Mytilinae</taxon>
        <taxon>Mytilus</taxon>
    </lineage>
</organism>
<dbReference type="OrthoDB" id="5854379at2759"/>
<proteinExistence type="predicted"/>
<feature type="domain" description="G-protein coupled receptors family 2 profile 2" evidence="6">
    <location>
        <begin position="143"/>
        <end position="319"/>
    </location>
</feature>
<dbReference type="Proteomes" id="UP000507470">
    <property type="component" value="Unassembled WGS sequence"/>
</dbReference>
<dbReference type="PANTHER" id="PTHR45902:SF1">
    <property type="entry name" value="LATROPHILIN RECEPTOR-LIKE PROTEIN A"/>
    <property type="match status" value="1"/>
</dbReference>
<evidence type="ECO:0000256" key="2">
    <source>
        <dbReference type="ARBA" id="ARBA00022692"/>
    </source>
</evidence>
<dbReference type="GO" id="GO:0004930">
    <property type="term" value="F:G protein-coupled receptor activity"/>
    <property type="evidence" value="ECO:0007669"/>
    <property type="project" value="InterPro"/>
</dbReference>
<protein>
    <recommendedName>
        <fullName evidence="6">G-protein coupled receptors family 2 profile 2 domain-containing protein</fullName>
    </recommendedName>
</protein>
<evidence type="ECO:0000313" key="8">
    <source>
        <dbReference type="Proteomes" id="UP000507470"/>
    </source>
</evidence>
<evidence type="ECO:0000256" key="5">
    <source>
        <dbReference type="SAM" id="Phobius"/>
    </source>
</evidence>
<evidence type="ECO:0000256" key="4">
    <source>
        <dbReference type="ARBA" id="ARBA00023136"/>
    </source>
</evidence>
<accession>A0A6J8DZE1</accession>
<feature type="transmembrane region" description="Helical" evidence="5">
    <location>
        <begin position="180"/>
        <end position="195"/>
    </location>
</feature>
<feature type="transmembrane region" description="Helical" evidence="5">
    <location>
        <begin position="145"/>
        <end position="168"/>
    </location>
</feature>
<dbReference type="InterPro" id="IPR053231">
    <property type="entry name" value="GPCR_LN-TM7"/>
</dbReference>
<keyword evidence="3 5" id="KW-1133">Transmembrane helix</keyword>
<feature type="transmembrane region" description="Helical" evidence="5">
    <location>
        <begin position="290"/>
        <end position="317"/>
    </location>
</feature>
<dbReference type="Pfam" id="PF00002">
    <property type="entry name" value="7tm_2"/>
    <property type="match status" value="1"/>
</dbReference>
<dbReference type="GO" id="GO:0016020">
    <property type="term" value="C:membrane"/>
    <property type="evidence" value="ECO:0007669"/>
    <property type="project" value="UniProtKB-SubCell"/>
</dbReference>
<keyword evidence="8" id="KW-1185">Reference proteome</keyword>
<dbReference type="PANTHER" id="PTHR45902">
    <property type="entry name" value="LATROPHILIN RECEPTOR-LIKE PROTEIN A"/>
    <property type="match status" value="1"/>
</dbReference>
<reference evidence="7 8" key="1">
    <citation type="submission" date="2020-06" db="EMBL/GenBank/DDBJ databases">
        <authorList>
            <person name="Li R."/>
            <person name="Bekaert M."/>
        </authorList>
    </citation>
    <scope>NUCLEOTIDE SEQUENCE [LARGE SCALE GENOMIC DNA]</scope>
    <source>
        <strain evidence="8">wild</strain>
    </source>
</reference>
<keyword evidence="4 5" id="KW-0472">Membrane</keyword>
<comment type="subcellular location">
    <subcellularLocation>
        <location evidence="1">Membrane</location>
        <topology evidence="1">Multi-pass membrane protein</topology>
    </subcellularLocation>
</comment>
<evidence type="ECO:0000313" key="7">
    <source>
        <dbReference type="EMBL" id="CAC5413944.1"/>
    </source>
</evidence>
<feature type="transmembrane region" description="Helical" evidence="5">
    <location>
        <begin position="215"/>
        <end position="232"/>
    </location>
</feature>
<dbReference type="GO" id="GO:0007166">
    <property type="term" value="P:cell surface receptor signaling pathway"/>
    <property type="evidence" value="ECO:0007669"/>
    <property type="project" value="InterPro"/>
</dbReference>
<name>A0A6J8DZE1_MYTCO</name>
<dbReference type="Gene3D" id="1.20.1070.10">
    <property type="entry name" value="Rhodopsin 7-helix transmembrane proteins"/>
    <property type="match status" value="1"/>
</dbReference>
<evidence type="ECO:0000259" key="6">
    <source>
        <dbReference type="PROSITE" id="PS50261"/>
    </source>
</evidence>
<dbReference type="InterPro" id="IPR017981">
    <property type="entry name" value="GPCR_2-like_7TM"/>
</dbReference>
<evidence type="ECO:0000256" key="3">
    <source>
        <dbReference type="ARBA" id="ARBA00022989"/>
    </source>
</evidence>
<dbReference type="PROSITE" id="PS50261">
    <property type="entry name" value="G_PROTEIN_RECEP_F2_4"/>
    <property type="match status" value="1"/>
</dbReference>
<evidence type="ECO:0000256" key="1">
    <source>
        <dbReference type="ARBA" id="ARBA00004141"/>
    </source>
</evidence>
<dbReference type="InterPro" id="IPR000832">
    <property type="entry name" value="GPCR_2_secretin-like"/>
</dbReference>
<keyword evidence="2 5" id="KW-0812">Transmembrane</keyword>
<dbReference type="AlphaFoldDB" id="A0A6J8DZE1"/>
<sequence>MSCVSEQQICSYVQRNLMELALLPKKILKRLKWHYSEFKKDLNDDYYDEYYEYQFYDEFDDSTCDSTHTAIKVVSNFFCPRIKLNFNEVELSTNHLTVLNKNIRYDINSVIQTEYYFLVCADVYMASSRNLGEEVAALRNKIETLLSLICAIASITSLILTLIVYILLKDLRTPPGLQQMMLSFHLLVAHVPYLFGINAKPNKNLCAAIGLLNNYFWLGSIMWMHICTLHMFRVFYHNIQSTSKRLKQFTRYIFCFSLLITINIVIFFTSDESTDGYSGYGGESCYIKKVTMVLYTFVIPVGVVLLRNIILFSVVIFQLDTALEVQPDTKNNRPMLVMMVAVVFDRDNLVITKSCLPEVSRGNSSCYIDKTFKYHEFKFEATVVYRIANTSKQNDFKYKETVVYHIYNIFKQHDLRFEATVVDVCTTLTNYKTLDSRQN</sequence>
<dbReference type="EMBL" id="CACVKT020008264">
    <property type="protein sequence ID" value="CAC5413944.1"/>
    <property type="molecule type" value="Genomic_DNA"/>
</dbReference>
<gene>
    <name evidence="7" type="ORF">MCOR_46798</name>
</gene>